<dbReference type="AlphaFoldDB" id="A0A1J1DZG9"/>
<dbReference type="KEGG" id="ise:JBKA6_1298"/>
<evidence type="ECO:0000313" key="3">
    <source>
        <dbReference type="Proteomes" id="UP000243197"/>
    </source>
</evidence>
<accession>A0A1J1DZG9</accession>
<organism evidence="2 3">
    <name type="scientific">Ichthyobacterium seriolicida</name>
    <dbReference type="NCBI Taxonomy" id="242600"/>
    <lineage>
        <taxon>Bacteria</taxon>
        <taxon>Pseudomonadati</taxon>
        <taxon>Bacteroidota</taxon>
        <taxon>Flavobacteriia</taxon>
        <taxon>Flavobacteriales</taxon>
        <taxon>Ichthyobacteriaceae</taxon>
        <taxon>Ichthyobacterium</taxon>
    </lineage>
</organism>
<feature type="domain" description="DUF2147" evidence="1">
    <location>
        <begin position="3"/>
        <end position="99"/>
    </location>
</feature>
<name>A0A1J1DZG9_9FLAO</name>
<sequence length="104" mass="12210">MKQDGKIYGKIVELLNREKGDENPVCDKCPGSLKNQPVVGMEIVKEMEYDDGEYEDGSILDPGNGKFYDCKMWMDASNYDVLYVRGYIFLFFRTQKWYRVKENI</sequence>
<dbReference type="PANTHER" id="PTHR36919:SF3">
    <property type="entry name" value="BLL5882 PROTEIN"/>
    <property type="match status" value="1"/>
</dbReference>
<proteinExistence type="predicted"/>
<dbReference type="Gene3D" id="2.40.128.520">
    <property type="match status" value="1"/>
</dbReference>
<protein>
    <recommendedName>
        <fullName evidence="1">DUF2147 domain-containing protein</fullName>
    </recommendedName>
</protein>
<evidence type="ECO:0000313" key="2">
    <source>
        <dbReference type="EMBL" id="BAV95311.1"/>
    </source>
</evidence>
<dbReference type="Proteomes" id="UP000243197">
    <property type="component" value="Chromosome"/>
</dbReference>
<dbReference type="EMBL" id="AP014564">
    <property type="protein sequence ID" value="BAV95311.1"/>
    <property type="molecule type" value="Genomic_DNA"/>
</dbReference>
<reference evidence="2 3" key="1">
    <citation type="submission" date="2014-03" db="EMBL/GenBank/DDBJ databases">
        <title>complete genome sequence of Flavobacteriaceae bacterium JBKA-6.</title>
        <authorList>
            <person name="Takano T."/>
            <person name="Nakamura Y."/>
            <person name="Takuma S."/>
            <person name="Yasuike M."/>
            <person name="Matsuyama T."/>
            <person name="Sakai T."/>
            <person name="Fujiwara A."/>
            <person name="Kimoto K."/>
            <person name="Fukuda Y."/>
            <person name="Kondo H."/>
            <person name="Hirono I."/>
            <person name="Nakayasu C."/>
        </authorList>
    </citation>
    <scope>NUCLEOTIDE SEQUENCE [LARGE SCALE GENOMIC DNA]</scope>
    <source>
        <strain evidence="2 3">JBKA-6</strain>
    </source>
</reference>
<dbReference type="Pfam" id="PF09917">
    <property type="entry name" value="DUF2147"/>
    <property type="match status" value="1"/>
</dbReference>
<dbReference type="InterPro" id="IPR019223">
    <property type="entry name" value="DUF2147"/>
</dbReference>
<gene>
    <name evidence="2" type="ORF">JBKA6_1298</name>
</gene>
<evidence type="ECO:0000259" key="1">
    <source>
        <dbReference type="Pfam" id="PF09917"/>
    </source>
</evidence>
<dbReference type="PANTHER" id="PTHR36919">
    <property type="entry name" value="BLR1215 PROTEIN"/>
    <property type="match status" value="1"/>
</dbReference>
<keyword evidence="3" id="KW-1185">Reference proteome</keyword>